<comment type="caution">
    <text evidence="1">The sequence shown here is derived from an EMBL/GenBank/DDBJ whole genome shotgun (WGS) entry which is preliminary data.</text>
</comment>
<reference evidence="1" key="1">
    <citation type="submission" date="2021-07" db="EMBL/GenBank/DDBJ databases">
        <authorList>
            <person name="Catto M.A."/>
            <person name="Jacobson A."/>
            <person name="Kennedy G."/>
            <person name="Labadie P."/>
            <person name="Hunt B.G."/>
            <person name="Srinivasan R."/>
        </authorList>
    </citation>
    <scope>NUCLEOTIDE SEQUENCE</scope>
    <source>
        <strain evidence="1">PL_HMW_Pooled</strain>
        <tissue evidence="1">Head</tissue>
    </source>
</reference>
<dbReference type="AlphaFoldDB" id="A0AAE1GWY6"/>
<sequence>MESACDDINLECYIQRLRLLDFFMAEEFTVSDVTLLRTLVLQHHTLFQQLYPGNDVPKFHYEAHIPTQILLYGSPRQQWCFRFEAKHAFFKHLLRITRSLKNQSYTLSMRHQTWQAGLMLLSAKGESGPFLSNAAHCGIS</sequence>
<name>A0AAE1GWY6_9NEOP</name>
<proteinExistence type="predicted"/>
<protein>
    <submittedName>
        <fullName evidence="1">Peptide chain release factor 1</fullName>
    </submittedName>
</protein>
<keyword evidence="2" id="KW-1185">Reference proteome</keyword>
<evidence type="ECO:0000313" key="1">
    <source>
        <dbReference type="EMBL" id="KAK3910752.1"/>
    </source>
</evidence>
<dbReference type="Proteomes" id="UP001219518">
    <property type="component" value="Unassembled WGS sequence"/>
</dbReference>
<organism evidence="1 2">
    <name type="scientific">Frankliniella fusca</name>
    <dbReference type="NCBI Taxonomy" id="407009"/>
    <lineage>
        <taxon>Eukaryota</taxon>
        <taxon>Metazoa</taxon>
        <taxon>Ecdysozoa</taxon>
        <taxon>Arthropoda</taxon>
        <taxon>Hexapoda</taxon>
        <taxon>Insecta</taxon>
        <taxon>Pterygota</taxon>
        <taxon>Neoptera</taxon>
        <taxon>Paraneoptera</taxon>
        <taxon>Thysanoptera</taxon>
        <taxon>Terebrantia</taxon>
        <taxon>Thripoidea</taxon>
        <taxon>Thripidae</taxon>
        <taxon>Frankliniella</taxon>
    </lineage>
</organism>
<accession>A0AAE1GWY6</accession>
<evidence type="ECO:0000313" key="2">
    <source>
        <dbReference type="Proteomes" id="UP001219518"/>
    </source>
</evidence>
<dbReference type="EMBL" id="JAHWGI010000195">
    <property type="protein sequence ID" value="KAK3910752.1"/>
    <property type="molecule type" value="Genomic_DNA"/>
</dbReference>
<gene>
    <name evidence="1" type="ORF">KUF71_004240</name>
</gene>
<reference evidence="1" key="2">
    <citation type="journal article" date="2023" name="BMC Genomics">
        <title>Pest status, molecular evolution, and epigenetic factors derived from the genome assembly of Frankliniella fusca, a thysanopteran phytovirus vector.</title>
        <authorList>
            <person name="Catto M.A."/>
            <person name="Labadie P.E."/>
            <person name="Jacobson A.L."/>
            <person name="Kennedy G.G."/>
            <person name="Srinivasan R."/>
            <person name="Hunt B.G."/>
        </authorList>
    </citation>
    <scope>NUCLEOTIDE SEQUENCE</scope>
    <source>
        <strain evidence="1">PL_HMW_Pooled</strain>
    </source>
</reference>